<sequence>MDPNENDLISNLPDEVLYKISSFLPFESVLQTTFLSKRWRNLWNKISVQNGALEDLPNAAINFLIHYFNHFNPLNYFRKLQYQFDNGKALFLSVLSNQKLHLHFSSHKHEVPSEFDWKLNLNYDHHQLSHSTFFVKTLCLKSVSRLTTEAVSSLVSSIYSLESLKLIECNGLQSFSVSSSSKLRSLTILDCLQLEFLHIGSSKLRSFRYRGSFPRIQLDYHFNMEDVMLDCRQGPGYLYKSNEFDPILLTVKNAETLTICKWTFEALIFPSLSWNFQFYKLKELWWIDDLKENFNVKPLIAIIKLCPTLERLFVTFDPESYRISSTDKEVRLEQLKVVILKGFTGQEDGSSSEEKLKIGNFFMNFTEVSPLQLKLKDVSNLKVGQIWSERIESFPKHSHLNIWGDTKVLD</sequence>
<dbReference type="Proteomes" id="UP000029981">
    <property type="component" value="Chromosome 5"/>
</dbReference>
<dbReference type="InterPro" id="IPR036047">
    <property type="entry name" value="F-box-like_dom_sf"/>
</dbReference>
<dbReference type="SUPFAM" id="SSF81383">
    <property type="entry name" value="F-box domain"/>
    <property type="match status" value="1"/>
</dbReference>
<protein>
    <recommendedName>
        <fullName evidence="1">F-box domain-containing protein</fullName>
    </recommendedName>
</protein>
<dbReference type="OMA" id="NDHIPRR"/>
<dbReference type="Gramene" id="KGN50527">
    <property type="protein sequence ID" value="KGN50527"/>
    <property type="gene ID" value="Csa_5G180860"/>
</dbReference>
<dbReference type="eggNOG" id="ENOG502QTMV">
    <property type="taxonomic scope" value="Eukaryota"/>
</dbReference>
<evidence type="ECO:0000313" key="2">
    <source>
        <dbReference type="EMBL" id="KGN50527.1"/>
    </source>
</evidence>
<dbReference type="Gene3D" id="1.20.1280.50">
    <property type="match status" value="1"/>
</dbReference>
<dbReference type="PANTHER" id="PTHR34223:SF83">
    <property type="entry name" value="F-BOX DOMAIN-CONTAINING PROTEIN"/>
    <property type="match status" value="1"/>
</dbReference>
<dbReference type="InterPro" id="IPR053197">
    <property type="entry name" value="F-box_SCFL_complex_component"/>
</dbReference>
<name>A0A0A0KQ78_CUCSA</name>
<dbReference type="Gene3D" id="3.80.10.10">
    <property type="entry name" value="Ribonuclease Inhibitor"/>
    <property type="match status" value="1"/>
</dbReference>
<dbReference type="STRING" id="3659.A0A0A0KQ78"/>
<organism evidence="2 3">
    <name type="scientific">Cucumis sativus</name>
    <name type="common">Cucumber</name>
    <dbReference type="NCBI Taxonomy" id="3659"/>
    <lineage>
        <taxon>Eukaryota</taxon>
        <taxon>Viridiplantae</taxon>
        <taxon>Streptophyta</taxon>
        <taxon>Embryophyta</taxon>
        <taxon>Tracheophyta</taxon>
        <taxon>Spermatophyta</taxon>
        <taxon>Magnoliopsida</taxon>
        <taxon>eudicotyledons</taxon>
        <taxon>Gunneridae</taxon>
        <taxon>Pentapetalae</taxon>
        <taxon>rosids</taxon>
        <taxon>fabids</taxon>
        <taxon>Cucurbitales</taxon>
        <taxon>Cucurbitaceae</taxon>
        <taxon>Benincaseae</taxon>
        <taxon>Cucumis</taxon>
    </lineage>
</organism>
<dbReference type="OrthoDB" id="976179at2759"/>
<feature type="domain" description="F-box" evidence="1">
    <location>
        <begin position="6"/>
        <end position="56"/>
    </location>
</feature>
<dbReference type="PANTHER" id="PTHR34223">
    <property type="entry name" value="OS11G0201299 PROTEIN"/>
    <property type="match status" value="1"/>
</dbReference>
<reference evidence="2 3" key="2">
    <citation type="journal article" date="2009" name="PLoS ONE">
        <title>An integrated genetic and cytogenetic map of the cucumber genome.</title>
        <authorList>
            <person name="Ren Y."/>
            <person name="Zhang Z."/>
            <person name="Liu J."/>
            <person name="Staub J.E."/>
            <person name="Han Y."/>
            <person name="Cheng Z."/>
            <person name="Li X."/>
            <person name="Lu J."/>
            <person name="Miao H."/>
            <person name="Kang H."/>
            <person name="Xie B."/>
            <person name="Gu X."/>
            <person name="Wang X."/>
            <person name="Du Y."/>
            <person name="Jin W."/>
            <person name="Huang S."/>
        </authorList>
    </citation>
    <scope>NUCLEOTIDE SEQUENCE [LARGE SCALE GENOMIC DNA]</scope>
    <source>
        <strain evidence="3">cv. 9930</strain>
    </source>
</reference>
<dbReference type="AlphaFoldDB" id="A0A0A0KQ78"/>
<reference evidence="2 3" key="4">
    <citation type="journal article" date="2011" name="BMC Genomics">
        <title>RNA-Seq improves annotation of protein-coding genes in the cucumber genome.</title>
        <authorList>
            <person name="Li Z."/>
            <person name="Zhang Z."/>
            <person name="Yan P."/>
            <person name="Huang S."/>
            <person name="Fei Z."/>
            <person name="Lin K."/>
        </authorList>
    </citation>
    <scope>NUCLEOTIDE SEQUENCE [LARGE SCALE GENOMIC DNA]</scope>
    <source>
        <strain evidence="3">cv. 9930</strain>
    </source>
</reference>
<evidence type="ECO:0000259" key="1">
    <source>
        <dbReference type="PROSITE" id="PS50181"/>
    </source>
</evidence>
<dbReference type="PROSITE" id="PS50181">
    <property type="entry name" value="FBOX"/>
    <property type="match status" value="1"/>
</dbReference>
<dbReference type="InterPro" id="IPR001810">
    <property type="entry name" value="F-box_dom"/>
</dbReference>
<dbReference type="SMART" id="SM00256">
    <property type="entry name" value="FBOX"/>
    <property type="match status" value="1"/>
</dbReference>
<accession>A0A0A0KQ78</accession>
<dbReference type="InterPro" id="IPR055357">
    <property type="entry name" value="LRR_At1g61320_AtMIF1"/>
</dbReference>
<reference evidence="2 3" key="3">
    <citation type="journal article" date="2010" name="BMC Genomics">
        <title>Transcriptome sequencing and comparative analysis of cucumber flowers with different sex types.</title>
        <authorList>
            <person name="Guo S."/>
            <person name="Zheng Y."/>
            <person name="Joung J.G."/>
            <person name="Liu S."/>
            <person name="Zhang Z."/>
            <person name="Crasta O.R."/>
            <person name="Sobral B.W."/>
            <person name="Xu Y."/>
            <person name="Huang S."/>
            <person name="Fei Z."/>
        </authorList>
    </citation>
    <scope>NUCLEOTIDE SEQUENCE [LARGE SCALE GENOMIC DNA]</scope>
    <source>
        <strain evidence="3">cv. 9930</strain>
    </source>
</reference>
<dbReference type="KEGG" id="csv:101206795"/>
<evidence type="ECO:0000313" key="3">
    <source>
        <dbReference type="Proteomes" id="UP000029981"/>
    </source>
</evidence>
<dbReference type="CDD" id="cd22160">
    <property type="entry name" value="F-box_AtFBL13-like"/>
    <property type="match status" value="1"/>
</dbReference>
<dbReference type="InterPro" id="IPR053781">
    <property type="entry name" value="F-box_AtFBL13-like"/>
</dbReference>
<reference evidence="2 3" key="1">
    <citation type="journal article" date="2009" name="Nat. Genet.">
        <title>The genome of the cucumber, Cucumis sativus L.</title>
        <authorList>
            <person name="Huang S."/>
            <person name="Li R."/>
            <person name="Zhang Z."/>
            <person name="Li L."/>
            <person name="Gu X."/>
            <person name="Fan W."/>
            <person name="Lucas W.J."/>
            <person name="Wang X."/>
            <person name="Xie B."/>
            <person name="Ni P."/>
            <person name="Ren Y."/>
            <person name="Zhu H."/>
            <person name="Li J."/>
            <person name="Lin K."/>
            <person name="Jin W."/>
            <person name="Fei Z."/>
            <person name="Li G."/>
            <person name="Staub J."/>
            <person name="Kilian A."/>
            <person name="van der Vossen E.A."/>
            <person name="Wu Y."/>
            <person name="Guo J."/>
            <person name="He J."/>
            <person name="Jia Z."/>
            <person name="Ren Y."/>
            <person name="Tian G."/>
            <person name="Lu Y."/>
            <person name="Ruan J."/>
            <person name="Qian W."/>
            <person name="Wang M."/>
            <person name="Huang Q."/>
            <person name="Li B."/>
            <person name="Xuan Z."/>
            <person name="Cao J."/>
            <person name="Asan"/>
            <person name="Wu Z."/>
            <person name="Zhang J."/>
            <person name="Cai Q."/>
            <person name="Bai Y."/>
            <person name="Zhao B."/>
            <person name="Han Y."/>
            <person name="Li Y."/>
            <person name="Li X."/>
            <person name="Wang S."/>
            <person name="Shi Q."/>
            <person name="Liu S."/>
            <person name="Cho W.K."/>
            <person name="Kim J.Y."/>
            <person name="Xu Y."/>
            <person name="Heller-Uszynska K."/>
            <person name="Miao H."/>
            <person name="Cheng Z."/>
            <person name="Zhang S."/>
            <person name="Wu J."/>
            <person name="Yang Y."/>
            <person name="Kang H."/>
            <person name="Li M."/>
            <person name="Liang H."/>
            <person name="Ren X."/>
            <person name="Shi Z."/>
            <person name="Wen M."/>
            <person name="Jian M."/>
            <person name="Yang H."/>
            <person name="Zhang G."/>
            <person name="Yang Z."/>
            <person name="Chen R."/>
            <person name="Liu S."/>
            <person name="Li J."/>
            <person name="Ma L."/>
            <person name="Liu H."/>
            <person name="Zhou Y."/>
            <person name="Zhao J."/>
            <person name="Fang X."/>
            <person name="Li G."/>
            <person name="Fang L."/>
            <person name="Li Y."/>
            <person name="Liu D."/>
            <person name="Zheng H."/>
            <person name="Zhang Y."/>
            <person name="Qin N."/>
            <person name="Li Z."/>
            <person name="Yang G."/>
            <person name="Yang S."/>
            <person name="Bolund L."/>
            <person name="Kristiansen K."/>
            <person name="Zheng H."/>
            <person name="Li S."/>
            <person name="Zhang X."/>
            <person name="Yang H."/>
            <person name="Wang J."/>
            <person name="Sun R."/>
            <person name="Zhang B."/>
            <person name="Jiang S."/>
            <person name="Wang J."/>
            <person name="Du Y."/>
            <person name="Li S."/>
        </authorList>
    </citation>
    <scope>NUCLEOTIDE SEQUENCE [LARGE SCALE GENOMIC DNA]</scope>
    <source>
        <strain evidence="3">cv. 9930</strain>
    </source>
</reference>
<dbReference type="EMBL" id="CM002926">
    <property type="protein sequence ID" value="KGN50527.1"/>
    <property type="molecule type" value="Genomic_DNA"/>
</dbReference>
<keyword evidence="3" id="KW-1185">Reference proteome</keyword>
<proteinExistence type="predicted"/>
<dbReference type="InterPro" id="IPR032675">
    <property type="entry name" value="LRR_dom_sf"/>
</dbReference>
<gene>
    <name evidence="2" type="ORF">Csa_5G180860</name>
</gene>
<dbReference type="Pfam" id="PF00646">
    <property type="entry name" value="F-box"/>
    <property type="match status" value="1"/>
</dbReference>
<dbReference type="Pfam" id="PF23622">
    <property type="entry name" value="LRR_At1g61320_AtMIF1"/>
    <property type="match status" value="1"/>
</dbReference>